<accession>A0AAV2BKP7</accession>
<protein>
    <submittedName>
        <fullName evidence="1">Uncharacterized protein</fullName>
    </submittedName>
</protein>
<keyword evidence="2" id="KW-1185">Reference proteome</keyword>
<feature type="non-terminal residue" evidence="1">
    <location>
        <position position="77"/>
    </location>
</feature>
<comment type="caution">
    <text evidence="1">The sequence shown here is derived from an EMBL/GenBank/DDBJ whole genome shotgun (WGS) entry which is preliminary data.</text>
</comment>
<dbReference type="AlphaFoldDB" id="A0AAV2BKP7"/>
<evidence type="ECO:0000313" key="1">
    <source>
        <dbReference type="EMBL" id="CAL1296836.1"/>
    </source>
</evidence>
<organism evidence="1 2">
    <name type="scientific">Larinioides sclopetarius</name>
    <dbReference type="NCBI Taxonomy" id="280406"/>
    <lineage>
        <taxon>Eukaryota</taxon>
        <taxon>Metazoa</taxon>
        <taxon>Ecdysozoa</taxon>
        <taxon>Arthropoda</taxon>
        <taxon>Chelicerata</taxon>
        <taxon>Arachnida</taxon>
        <taxon>Araneae</taxon>
        <taxon>Araneomorphae</taxon>
        <taxon>Entelegynae</taxon>
        <taxon>Araneoidea</taxon>
        <taxon>Araneidae</taxon>
        <taxon>Larinioides</taxon>
    </lineage>
</organism>
<dbReference type="EMBL" id="CAXIEN010000405">
    <property type="protein sequence ID" value="CAL1296836.1"/>
    <property type="molecule type" value="Genomic_DNA"/>
</dbReference>
<dbReference type="Proteomes" id="UP001497382">
    <property type="component" value="Unassembled WGS sequence"/>
</dbReference>
<evidence type="ECO:0000313" key="2">
    <source>
        <dbReference type="Proteomes" id="UP001497382"/>
    </source>
</evidence>
<proteinExistence type="predicted"/>
<gene>
    <name evidence="1" type="ORF">LARSCL_LOCUS19961</name>
</gene>
<reference evidence="1 2" key="1">
    <citation type="submission" date="2024-04" db="EMBL/GenBank/DDBJ databases">
        <authorList>
            <person name="Rising A."/>
            <person name="Reimegard J."/>
            <person name="Sonavane S."/>
            <person name="Akerstrom W."/>
            <person name="Nylinder S."/>
            <person name="Hedman E."/>
            <person name="Kallberg Y."/>
        </authorList>
    </citation>
    <scope>NUCLEOTIDE SEQUENCE [LARGE SCALE GENOMIC DNA]</scope>
</reference>
<name>A0AAV2BKP7_9ARAC</name>
<sequence length="77" mass="8646">MFHPTSAERLFLLQPKKNCCCVRDLPAPIIFVGLQRCMFHPTSAAKDFSCYGPKKNCCCVRDLPAPIISVGLQRCIF</sequence>